<evidence type="ECO:0000256" key="5">
    <source>
        <dbReference type="ARBA" id="ARBA00022679"/>
    </source>
</evidence>
<dbReference type="PANTHER" id="PTHR43691">
    <property type="entry name" value="URIDINE PHOSPHORYLASE"/>
    <property type="match status" value="1"/>
</dbReference>
<evidence type="ECO:0000313" key="9">
    <source>
        <dbReference type="Proteomes" id="UP000823615"/>
    </source>
</evidence>
<protein>
    <recommendedName>
        <fullName evidence="3">Uridine phosphorylase</fullName>
        <ecNumber evidence="2">2.4.2.3</ecNumber>
    </recommendedName>
</protein>
<dbReference type="GO" id="GO:0005829">
    <property type="term" value="C:cytosol"/>
    <property type="evidence" value="ECO:0007669"/>
    <property type="project" value="TreeGrafter"/>
</dbReference>
<dbReference type="InterPro" id="IPR000845">
    <property type="entry name" value="Nucleoside_phosphorylase_d"/>
</dbReference>
<comment type="catalytic activity">
    <reaction evidence="6">
        <text>uridine + phosphate = alpha-D-ribose 1-phosphate + uracil</text>
        <dbReference type="Rhea" id="RHEA:24388"/>
        <dbReference type="ChEBI" id="CHEBI:16704"/>
        <dbReference type="ChEBI" id="CHEBI:17568"/>
        <dbReference type="ChEBI" id="CHEBI:43474"/>
        <dbReference type="ChEBI" id="CHEBI:57720"/>
        <dbReference type="EC" id="2.4.2.3"/>
    </reaction>
</comment>
<evidence type="ECO:0000259" key="7">
    <source>
        <dbReference type="Pfam" id="PF01048"/>
    </source>
</evidence>
<reference evidence="8" key="2">
    <citation type="journal article" date="2021" name="PeerJ">
        <title>Extensive microbial diversity within the chicken gut microbiome revealed by metagenomics and culture.</title>
        <authorList>
            <person name="Gilroy R."/>
            <person name="Ravi A."/>
            <person name="Getino M."/>
            <person name="Pursley I."/>
            <person name="Horton D.L."/>
            <person name="Alikhan N.F."/>
            <person name="Baker D."/>
            <person name="Gharbi K."/>
            <person name="Hall N."/>
            <person name="Watson M."/>
            <person name="Adriaenssens E.M."/>
            <person name="Foster-Nyarko E."/>
            <person name="Jarju S."/>
            <person name="Secka A."/>
            <person name="Antonio M."/>
            <person name="Oren A."/>
            <person name="Chaudhuri R.R."/>
            <person name="La Ragione R."/>
            <person name="Hildebrand F."/>
            <person name="Pallen M.J."/>
        </authorList>
    </citation>
    <scope>NUCLEOTIDE SEQUENCE</scope>
    <source>
        <strain evidence="8">7293</strain>
    </source>
</reference>
<dbReference type="PANTHER" id="PTHR43691:SF11">
    <property type="entry name" value="FI09636P-RELATED"/>
    <property type="match status" value="1"/>
</dbReference>
<dbReference type="Pfam" id="PF01048">
    <property type="entry name" value="PNP_UDP_1"/>
    <property type="match status" value="1"/>
</dbReference>
<dbReference type="CDD" id="cd17767">
    <property type="entry name" value="UP_EcUdp-like"/>
    <property type="match status" value="1"/>
</dbReference>
<dbReference type="InterPro" id="IPR018016">
    <property type="entry name" value="Nucleoside_phosphorylase_CS"/>
</dbReference>
<keyword evidence="4" id="KW-0328">Glycosyltransferase</keyword>
<evidence type="ECO:0000313" key="8">
    <source>
        <dbReference type="EMBL" id="MBO8435820.1"/>
    </source>
</evidence>
<dbReference type="GO" id="GO:0004850">
    <property type="term" value="F:uridine phosphorylase activity"/>
    <property type="evidence" value="ECO:0007669"/>
    <property type="project" value="UniProtKB-EC"/>
</dbReference>
<evidence type="ECO:0000256" key="4">
    <source>
        <dbReference type="ARBA" id="ARBA00022676"/>
    </source>
</evidence>
<dbReference type="AlphaFoldDB" id="A0A9D9E0W3"/>
<dbReference type="Gene3D" id="3.40.50.1580">
    <property type="entry name" value="Nucleoside phosphorylase domain"/>
    <property type="match status" value="1"/>
</dbReference>
<feature type="domain" description="Nucleoside phosphorylase" evidence="7">
    <location>
        <begin position="26"/>
        <end position="218"/>
    </location>
</feature>
<evidence type="ECO:0000256" key="2">
    <source>
        <dbReference type="ARBA" id="ARBA00011888"/>
    </source>
</evidence>
<evidence type="ECO:0000256" key="3">
    <source>
        <dbReference type="ARBA" id="ARBA00021980"/>
    </source>
</evidence>
<reference evidence="8" key="1">
    <citation type="submission" date="2020-10" db="EMBL/GenBank/DDBJ databases">
        <authorList>
            <person name="Gilroy R."/>
        </authorList>
    </citation>
    <scope>NUCLEOTIDE SEQUENCE</scope>
    <source>
        <strain evidence="8">7293</strain>
    </source>
</reference>
<dbReference type="SUPFAM" id="SSF53167">
    <property type="entry name" value="Purine and uridine phosphorylases"/>
    <property type="match status" value="1"/>
</dbReference>
<comment type="similarity">
    <text evidence="1">Belongs to the PNP/UDP phosphorylase family.</text>
</comment>
<evidence type="ECO:0000256" key="1">
    <source>
        <dbReference type="ARBA" id="ARBA00010456"/>
    </source>
</evidence>
<comment type="caution">
    <text evidence="8">The sequence shown here is derived from an EMBL/GenBank/DDBJ whole genome shotgun (WGS) entry which is preliminary data.</text>
</comment>
<accession>A0A9D9E0W3</accession>
<dbReference type="Proteomes" id="UP000823615">
    <property type="component" value="Unassembled WGS sequence"/>
</dbReference>
<name>A0A9D9E0W3_9SPIO</name>
<dbReference type="EC" id="2.4.2.3" evidence="2"/>
<organism evidence="8 9">
    <name type="scientific">Candidatus Ornithospirochaeta stercoripullorum</name>
    <dbReference type="NCBI Taxonomy" id="2840899"/>
    <lineage>
        <taxon>Bacteria</taxon>
        <taxon>Pseudomonadati</taxon>
        <taxon>Spirochaetota</taxon>
        <taxon>Spirochaetia</taxon>
        <taxon>Spirochaetales</taxon>
        <taxon>Spirochaetaceae</taxon>
        <taxon>Spirochaetaceae incertae sedis</taxon>
        <taxon>Candidatus Ornithospirochaeta</taxon>
    </lineage>
</organism>
<dbReference type="EMBL" id="JADIMT010000034">
    <property type="protein sequence ID" value="MBO8435820.1"/>
    <property type="molecule type" value="Genomic_DNA"/>
</dbReference>
<gene>
    <name evidence="8" type="ORF">IAA97_02420</name>
</gene>
<dbReference type="GO" id="GO:0009164">
    <property type="term" value="P:nucleoside catabolic process"/>
    <property type="evidence" value="ECO:0007669"/>
    <property type="project" value="UniProtKB-ARBA"/>
</dbReference>
<dbReference type="InterPro" id="IPR035994">
    <property type="entry name" value="Nucleoside_phosphorylase_sf"/>
</dbReference>
<keyword evidence="5" id="KW-0808">Transferase</keyword>
<dbReference type="PROSITE" id="PS01232">
    <property type="entry name" value="PNP_UDP_1"/>
    <property type="match status" value="1"/>
</dbReference>
<sequence length="261" mass="28826">MLDKEKKTLGKRQYHIHLSPGDIGEYVLLPGDPARSNRVAAYLDDAHLVAENREHRTFTGYYKGVRISVTSTGMGCPSTAIACEELINIGAKCLVRIGSTAALQEGISIGDLIVSTGSMKNEGTSRFYVPDVFPAVPDFDFTRAIIDTARDMQKECGYGFFYGINASDDAFYGETPEWIGKLHDLGVLNVEMESSAIYTVCHRRKVRGAMISAVSGNLITGEVIYETENKKLADGWDKEIKVILEAISRFDKELRERNGNA</sequence>
<evidence type="ECO:0000256" key="6">
    <source>
        <dbReference type="ARBA" id="ARBA00048447"/>
    </source>
</evidence>
<proteinExistence type="inferred from homology"/>